<dbReference type="InParanoid" id="G3H4H7"/>
<organism evidence="1 2">
    <name type="scientific">Cricetulus griseus</name>
    <name type="common">Chinese hamster</name>
    <name type="synonym">Cricetulus barabensis griseus</name>
    <dbReference type="NCBI Taxonomy" id="10029"/>
    <lineage>
        <taxon>Eukaryota</taxon>
        <taxon>Metazoa</taxon>
        <taxon>Chordata</taxon>
        <taxon>Craniata</taxon>
        <taxon>Vertebrata</taxon>
        <taxon>Euteleostomi</taxon>
        <taxon>Mammalia</taxon>
        <taxon>Eutheria</taxon>
        <taxon>Euarchontoglires</taxon>
        <taxon>Glires</taxon>
        <taxon>Rodentia</taxon>
        <taxon>Myomorpha</taxon>
        <taxon>Muroidea</taxon>
        <taxon>Cricetidae</taxon>
        <taxon>Cricetinae</taxon>
        <taxon>Cricetulus</taxon>
    </lineage>
</organism>
<reference evidence="2" key="1">
    <citation type="journal article" date="2011" name="Nat. Biotechnol.">
        <title>The genomic sequence of the Chinese hamster ovary (CHO)-K1 cell line.</title>
        <authorList>
            <person name="Xu X."/>
            <person name="Nagarajan H."/>
            <person name="Lewis N.E."/>
            <person name="Pan S."/>
            <person name="Cai Z."/>
            <person name="Liu X."/>
            <person name="Chen W."/>
            <person name="Xie M."/>
            <person name="Wang W."/>
            <person name="Hammond S."/>
            <person name="Andersen M.R."/>
            <person name="Neff N."/>
            <person name="Passarelli B."/>
            <person name="Koh W."/>
            <person name="Fan H.C."/>
            <person name="Wang J."/>
            <person name="Gui Y."/>
            <person name="Lee K.H."/>
            <person name="Betenbaugh M.J."/>
            <person name="Quake S.R."/>
            <person name="Famili I."/>
            <person name="Palsson B.O."/>
            <person name="Wang J."/>
        </authorList>
    </citation>
    <scope>NUCLEOTIDE SEQUENCE [LARGE SCALE GENOMIC DNA]</scope>
    <source>
        <strain evidence="2">CHO K1 cell line</strain>
    </source>
</reference>
<sequence length="85" mass="9442">MVCVYYRRIGLSFTVWILGGLDLTPTVRLSLSAFTHGVISVWVTHLFHCVLPEGDGLWGVRALSQVFRTILDLGVFPDLGNIVIL</sequence>
<dbReference type="Proteomes" id="UP000001075">
    <property type="component" value="Unassembled WGS sequence"/>
</dbReference>
<gene>
    <name evidence="1" type="ORF">I79_005178</name>
</gene>
<name>G3H4H7_CRIGR</name>
<proteinExistence type="predicted"/>
<dbReference type="EMBL" id="JH000137">
    <property type="protein sequence ID" value="EGV97519.1"/>
    <property type="molecule type" value="Genomic_DNA"/>
</dbReference>
<evidence type="ECO:0000313" key="2">
    <source>
        <dbReference type="Proteomes" id="UP000001075"/>
    </source>
</evidence>
<evidence type="ECO:0000313" key="1">
    <source>
        <dbReference type="EMBL" id="EGV97519.1"/>
    </source>
</evidence>
<dbReference type="AlphaFoldDB" id="G3H4H7"/>
<accession>G3H4H7</accession>
<protein>
    <submittedName>
        <fullName evidence="1">Uncharacterized protein</fullName>
    </submittedName>
</protein>